<proteinExistence type="predicted"/>
<evidence type="ECO:0000256" key="2">
    <source>
        <dbReference type="SAM" id="Phobius"/>
    </source>
</evidence>
<dbReference type="AlphaFoldDB" id="A0AAV4B813"/>
<evidence type="ECO:0000313" key="3">
    <source>
        <dbReference type="EMBL" id="GFO16581.1"/>
    </source>
</evidence>
<sequence length="869" mass="94815">MITLPLDAYSLFWTSDTSRLMIIYFDEYTYVGVFFFTLRRLVREPHGVVLSESMDSKGSVEFVVSNSGAFGSRSGMYCTPAWNISLGYGFGCGPKTRGIWTISNNRGNDSLIVQVFLNTDIYQSNDLPSGLESHMYFLDEYKSSNANLQYYRLIFLPKGCTDVIETLILYKLADAEVYYWSIKITWTNNLADYVFIFLSLNGTGIKCELQKKCGGQFTFTKFTPATALIYVEIDQIETMNSSAVVFLTDKSQTDFRIYSLSSNRILVAASSDSSTPPPNDDSANPLSEKVTTILLAVFAGACLIALVAVLTFIIVRSRKLHSHRENDHQTASNSPQRRTSDGYEVLPGDRISGDHEHIEEDRRLEDSYEAMIDEDVSGNVFCNRRASFSNHYETISLENLRTSPQGASALSQKEDALFNLSKSCGNLTGDKANSFEFADDKKAPTEQEPKPIHSTLYRQNSKEEDQPRLHWFMFRDSIDDVPCVTNAFISRQVKDIELQHFSTRRCCLVGADGEGDYLTVLDSNTEQHSSADADGDRDYLTLLDSSTEQISSANADGDRDYLTLLDSSSADADRDIDYLAVLDSGIKRSCLADVDGEGDNLTVLDSKTERRFFADVDGEAAYETVLDSGTGRRCSADADGEGDNLTVLDSGTERNFFADADGEGDNLTVLDSRTIGSFSADADGEAGNVTVLDSGTERNFFADADGEAGYVTVLDSGIGRRCSADADGEGGYATVLDSGTEQNCSVDADGEAGYVTVLDSGTEQNCSVDADGEAGYVTVLDAGTGRRCSADADGEDEHLTVLDSGTEQREAGYVTVLDPGTGRRCSADADGEGGYVTVLDSGTRRRCSADADGEDEHLTVHDSDAEKSG</sequence>
<keyword evidence="2" id="KW-0472">Membrane</keyword>
<feature type="region of interest" description="Disordered" evidence="1">
    <location>
        <begin position="846"/>
        <end position="869"/>
    </location>
</feature>
<feature type="region of interest" description="Disordered" evidence="1">
    <location>
        <begin position="441"/>
        <end position="460"/>
    </location>
</feature>
<feature type="compositionally biased region" description="Basic and acidic residues" evidence="1">
    <location>
        <begin position="856"/>
        <end position="869"/>
    </location>
</feature>
<feature type="compositionally biased region" description="Basic and acidic residues" evidence="1">
    <location>
        <begin position="441"/>
        <end position="451"/>
    </location>
</feature>
<evidence type="ECO:0000313" key="4">
    <source>
        <dbReference type="Proteomes" id="UP000735302"/>
    </source>
</evidence>
<keyword evidence="2" id="KW-0812">Transmembrane</keyword>
<evidence type="ECO:0000256" key="1">
    <source>
        <dbReference type="SAM" id="MobiDB-lite"/>
    </source>
</evidence>
<protein>
    <submittedName>
        <fullName evidence="3">Glycoprotein x</fullName>
    </submittedName>
</protein>
<accession>A0AAV4B813</accession>
<keyword evidence="2" id="KW-1133">Transmembrane helix</keyword>
<name>A0AAV4B813_9GAST</name>
<organism evidence="3 4">
    <name type="scientific">Plakobranchus ocellatus</name>
    <dbReference type="NCBI Taxonomy" id="259542"/>
    <lineage>
        <taxon>Eukaryota</taxon>
        <taxon>Metazoa</taxon>
        <taxon>Spiralia</taxon>
        <taxon>Lophotrochozoa</taxon>
        <taxon>Mollusca</taxon>
        <taxon>Gastropoda</taxon>
        <taxon>Heterobranchia</taxon>
        <taxon>Euthyneura</taxon>
        <taxon>Panpulmonata</taxon>
        <taxon>Sacoglossa</taxon>
        <taxon>Placobranchoidea</taxon>
        <taxon>Plakobranchidae</taxon>
        <taxon>Plakobranchus</taxon>
    </lineage>
</organism>
<feature type="transmembrane region" description="Helical" evidence="2">
    <location>
        <begin position="293"/>
        <end position="315"/>
    </location>
</feature>
<keyword evidence="4" id="KW-1185">Reference proteome</keyword>
<dbReference type="EMBL" id="BLXT01004673">
    <property type="protein sequence ID" value="GFO16581.1"/>
    <property type="molecule type" value="Genomic_DNA"/>
</dbReference>
<reference evidence="3 4" key="1">
    <citation type="journal article" date="2021" name="Elife">
        <title>Chloroplast acquisition without the gene transfer in kleptoplastic sea slugs, Plakobranchus ocellatus.</title>
        <authorList>
            <person name="Maeda T."/>
            <person name="Takahashi S."/>
            <person name="Yoshida T."/>
            <person name="Shimamura S."/>
            <person name="Takaki Y."/>
            <person name="Nagai Y."/>
            <person name="Toyoda A."/>
            <person name="Suzuki Y."/>
            <person name="Arimoto A."/>
            <person name="Ishii H."/>
            <person name="Satoh N."/>
            <person name="Nishiyama T."/>
            <person name="Hasebe M."/>
            <person name="Maruyama T."/>
            <person name="Minagawa J."/>
            <person name="Obokata J."/>
            <person name="Shigenobu S."/>
        </authorList>
    </citation>
    <scope>NUCLEOTIDE SEQUENCE [LARGE SCALE GENOMIC DNA]</scope>
</reference>
<feature type="region of interest" description="Disordered" evidence="1">
    <location>
        <begin position="323"/>
        <end position="357"/>
    </location>
</feature>
<gene>
    <name evidence="3" type="ORF">PoB_004308600</name>
</gene>
<dbReference type="Proteomes" id="UP000735302">
    <property type="component" value="Unassembled WGS sequence"/>
</dbReference>
<comment type="caution">
    <text evidence="3">The sequence shown here is derived from an EMBL/GenBank/DDBJ whole genome shotgun (WGS) entry which is preliminary data.</text>
</comment>